<proteinExistence type="predicted"/>
<reference evidence="1" key="1">
    <citation type="submission" date="2021-01" db="EMBL/GenBank/DDBJ databases">
        <authorList>
            <person name="Sun Q."/>
        </authorList>
    </citation>
    <scope>NUCLEOTIDE SEQUENCE</scope>
    <source>
        <strain evidence="1">YIM B02566</strain>
    </source>
</reference>
<gene>
    <name evidence="1" type="ORF">JHL16_08655</name>
</gene>
<name>A0ACC5R1D1_9HYPH</name>
<accession>A0ACC5R1D1</accession>
<organism evidence="1 2">
    <name type="scientific">Taklimakanibacter albus</name>
    <dbReference type="NCBI Taxonomy" id="2800327"/>
    <lineage>
        <taxon>Bacteria</taxon>
        <taxon>Pseudomonadati</taxon>
        <taxon>Pseudomonadota</taxon>
        <taxon>Alphaproteobacteria</taxon>
        <taxon>Hyphomicrobiales</taxon>
        <taxon>Aestuariivirgaceae</taxon>
        <taxon>Taklimakanibacter</taxon>
    </lineage>
</organism>
<sequence>MPIMSAQPKTCRSSWSDTFARFAGKVAWAAGSPVTFGVALVALAAWAAAGPFLDYSTGWQLLVNTGTTITTFLMVFVIQNSQNRDGLAAQIKLDEIIRAVSGAKNSMIDLECLTDKELAELRVKFAAIAVEARQHEEKVEKREDEVNGNSRFKNNGKTPKHPLHGSTA</sequence>
<evidence type="ECO:0000313" key="2">
    <source>
        <dbReference type="Proteomes" id="UP000616151"/>
    </source>
</evidence>
<dbReference type="Proteomes" id="UP000616151">
    <property type="component" value="Unassembled WGS sequence"/>
</dbReference>
<comment type="caution">
    <text evidence="1">The sequence shown here is derived from an EMBL/GenBank/DDBJ whole genome shotgun (WGS) entry which is preliminary data.</text>
</comment>
<evidence type="ECO:0000313" key="1">
    <source>
        <dbReference type="EMBL" id="MBK1866418.1"/>
    </source>
</evidence>
<dbReference type="EMBL" id="JAENHL010000006">
    <property type="protein sequence ID" value="MBK1866418.1"/>
    <property type="molecule type" value="Genomic_DNA"/>
</dbReference>
<protein>
    <submittedName>
        <fullName evidence="1">Low affinity iron permease family protein</fullName>
    </submittedName>
</protein>
<keyword evidence="2" id="KW-1185">Reference proteome</keyword>